<evidence type="ECO:0000313" key="3">
    <source>
        <dbReference type="EMBL" id="GMH46613.1"/>
    </source>
</evidence>
<reference evidence="3" key="1">
    <citation type="submission" date="2022-07" db="EMBL/GenBank/DDBJ databases">
        <title>Genome analysis of Parmales, a sister group of diatoms, reveals the evolutionary specialization of diatoms from phago-mixotrophs to photoautotrophs.</title>
        <authorList>
            <person name="Ban H."/>
            <person name="Sato S."/>
            <person name="Yoshikawa S."/>
            <person name="Kazumasa Y."/>
            <person name="Nakamura Y."/>
            <person name="Ichinomiya M."/>
            <person name="Saitoh K."/>
            <person name="Sato N."/>
            <person name="Blanc-Mathieu R."/>
            <person name="Endo H."/>
            <person name="Kuwata A."/>
            <person name="Ogata H."/>
        </authorList>
    </citation>
    <scope>NUCLEOTIDE SEQUENCE</scope>
</reference>
<organism evidence="3 4">
    <name type="scientific">Triparma retinervis</name>
    <dbReference type="NCBI Taxonomy" id="2557542"/>
    <lineage>
        <taxon>Eukaryota</taxon>
        <taxon>Sar</taxon>
        <taxon>Stramenopiles</taxon>
        <taxon>Ochrophyta</taxon>
        <taxon>Bolidophyceae</taxon>
        <taxon>Parmales</taxon>
        <taxon>Triparmaceae</taxon>
        <taxon>Triparma</taxon>
    </lineage>
</organism>
<evidence type="ECO:0000256" key="1">
    <source>
        <dbReference type="SAM" id="Coils"/>
    </source>
</evidence>
<gene>
    <name evidence="3" type="ORF">TrRE_jg8811</name>
</gene>
<comment type="caution">
    <text evidence="3">The sequence shown here is derived from an EMBL/GenBank/DDBJ whole genome shotgun (WGS) entry which is preliminary data.</text>
</comment>
<keyword evidence="1" id="KW-0175">Coiled coil</keyword>
<dbReference type="OrthoDB" id="204124at2759"/>
<dbReference type="EMBL" id="BRXZ01003059">
    <property type="protein sequence ID" value="GMH46613.1"/>
    <property type="molecule type" value="Genomic_DNA"/>
</dbReference>
<name>A0A9W6Z8P1_9STRA</name>
<evidence type="ECO:0000256" key="2">
    <source>
        <dbReference type="SAM" id="MobiDB-lite"/>
    </source>
</evidence>
<feature type="compositionally biased region" description="Basic and acidic residues" evidence="2">
    <location>
        <begin position="73"/>
        <end position="82"/>
    </location>
</feature>
<feature type="compositionally biased region" description="Low complexity" evidence="2">
    <location>
        <begin position="33"/>
        <end position="44"/>
    </location>
</feature>
<feature type="non-terminal residue" evidence="3">
    <location>
        <position position="481"/>
    </location>
</feature>
<feature type="compositionally biased region" description="Polar residues" evidence="2">
    <location>
        <begin position="112"/>
        <end position="126"/>
    </location>
</feature>
<accession>A0A9W6Z8P1</accession>
<evidence type="ECO:0000313" key="4">
    <source>
        <dbReference type="Proteomes" id="UP001165082"/>
    </source>
</evidence>
<keyword evidence="4" id="KW-1185">Reference proteome</keyword>
<protein>
    <submittedName>
        <fullName evidence="3">Uncharacterized protein</fullName>
    </submittedName>
</protein>
<feature type="region of interest" description="Disordered" evidence="2">
    <location>
        <begin position="33"/>
        <end position="149"/>
    </location>
</feature>
<feature type="compositionally biased region" description="Low complexity" evidence="2">
    <location>
        <begin position="127"/>
        <end position="143"/>
    </location>
</feature>
<feature type="coiled-coil region" evidence="1">
    <location>
        <begin position="250"/>
        <end position="301"/>
    </location>
</feature>
<dbReference type="Proteomes" id="UP001165082">
    <property type="component" value="Unassembled WGS sequence"/>
</dbReference>
<proteinExistence type="predicted"/>
<sequence length="481" mass="54989">MDNDELWRTFQASFLVKLNSADFKQTFEARRNTLTSTTSPLASSKVTSSKGRAGGRGGKGEVGRTFQRRRSKTGGELREQIEKAAMPSPVPPTGEGNNTRGGEREGFFMTQGLDSSPSRTIPSNSYTTNATTTTTAPTTTTAHLPPPTESDVLALTKKSNLLRNRVETAVQQASAELRKPVPQKYHALKSLMDKLTHSPEERASFYLHISDILRSRSSSSSFNVIASNRASCGDGSTTREEVERRRAKRFEDRDRKMEDARRRVEGINEERAKGVEAKAKRREAMRELEVLRAERTERAREWCKVVKMAEWAQRVKPLFSALKASRVAASKESQLANKIIGLWSAKKAPSKGKKYRECVKKLRGFIKSKTSQWKRAQKQRAVDLMVLFLQEHRRANLPIVVRHFIGGVKTWQRWYRSYRRATEGRIRGMLARWEEVEARWFEKEEARMREEAREKRRMDTEFDLDKVLSSMGGRIQRGPKY</sequence>
<dbReference type="AlphaFoldDB" id="A0A9W6Z8P1"/>